<protein>
    <submittedName>
        <fullName evidence="1">Uncharacterized protein</fullName>
    </submittedName>
</protein>
<sequence length="40" mass="4725">MEGGEQLEKWTANLQVQAYDTDHMEDADPNLKRKRFLNCE</sequence>
<evidence type="ECO:0000313" key="1">
    <source>
        <dbReference type="EMBL" id="EON75182.1"/>
    </source>
</evidence>
<dbReference type="EMBL" id="AQHR01000110">
    <property type="protein sequence ID" value="EON75182.1"/>
    <property type="molecule type" value="Genomic_DNA"/>
</dbReference>
<gene>
    <name evidence="1" type="ORF">ADIS_4353</name>
</gene>
<dbReference type="Proteomes" id="UP000013909">
    <property type="component" value="Unassembled WGS sequence"/>
</dbReference>
<evidence type="ECO:0000313" key="2">
    <source>
        <dbReference type="Proteomes" id="UP000013909"/>
    </source>
</evidence>
<reference evidence="1 2" key="1">
    <citation type="submission" date="2013-02" db="EMBL/GenBank/DDBJ databases">
        <title>A novel strain isolated from Lonar lake, Maharashtra, India.</title>
        <authorList>
            <person name="Singh A."/>
        </authorList>
    </citation>
    <scope>NUCLEOTIDE SEQUENCE [LARGE SCALE GENOMIC DNA]</scope>
    <source>
        <strain evidence="1 2">AK24</strain>
    </source>
</reference>
<comment type="caution">
    <text evidence="1">The sequence shown here is derived from an EMBL/GenBank/DDBJ whole genome shotgun (WGS) entry which is preliminary data.</text>
</comment>
<accession>R7ZM81</accession>
<name>R7ZM81_9BACT</name>
<keyword evidence="2" id="KW-1185">Reference proteome</keyword>
<organism evidence="1 2">
    <name type="scientific">Lunatimonas lonarensis</name>
    <dbReference type="NCBI Taxonomy" id="1232681"/>
    <lineage>
        <taxon>Bacteria</taxon>
        <taxon>Pseudomonadati</taxon>
        <taxon>Bacteroidota</taxon>
        <taxon>Cytophagia</taxon>
        <taxon>Cytophagales</taxon>
        <taxon>Cyclobacteriaceae</taxon>
    </lineage>
</organism>
<dbReference type="AlphaFoldDB" id="R7ZM81"/>
<dbReference type="STRING" id="1232681.ADIS_4353"/>
<proteinExistence type="predicted"/>